<dbReference type="AlphaFoldDB" id="A0A5J6L3X5"/>
<dbReference type="Proteomes" id="UP000325516">
    <property type="component" value="Chromosome"/>
</dbReference>
<dbReference type="KEGG" id="mlz:F6J85_08925"/>
<reference evidence="2" key="1">
    <citation type="submission" date="2019-09" db="EMBL/GenBank/DDBJ databases">
        <title>Mumia zhuanghuii sp. nov. isolated from the intestinal contents of plateau pika (Ochotona curzoniae) in the Qinghai-Tibet plateau of China.</title>
        <authorList>
            <person name="Tian Z."/>
        </authorList>
    </citation>
    <scope>NUCLEOTIDE SEQUENCE [LARGE SCALE GENOMIC DNA]</scope>
    <source>
        <strain evidence="2">L-031</strain>
    </source>
</reference>
<dbReference type="RefSeq" id="WP_150924689.1">
    <property type="nucleotide sequence ID" value="NZ_CP044232.1"/>
</dbReference>
<keyword evidence="2" id="KW-1185">Reference proteome</keyword>
<sequence length="77" mass="8129">MTVNLEELTESLATDGYEMAVARTPDDAVVTVSAADGICGDCLVPKEVMKSFLSSALGLPETRIELVYPTEGNPQPA</sequence>
<protein>
    <submittedName>
        <fullName evidence="1">Uncharacterized protein</fullName>
    </submittedName>
</protein>
<dbReference type="EMBL" id="CP044232">
    <property type="protein sequence ID" value="QEW03214.1"/>
    <property type="molecule type" value="Genomic_DNA"/>
</dbReference>
<evidence type="ECO:0000313" key="2">
    <source>
        <dbReference type="Proteomes" id="UP000325516"/>
    </source>
</evidence>
<gene>
    <name evidence="1" type="ORF">F6J85_08925</name>
</gene>
<accession>A0A5J6L3X5</accession>
<name>A0A5J6L3X5_9MICO</name>
<evidence type="ECO:0000313" key="1">
    <source>
        <dbReference type="EMBL" id="QEW03214.1"/>
    </source>
</evidence>
<proteinExistence type="predicted"/>
<organism evidence="1 2">
    <name type="scientific">Microbacterium lushaniae</name>
    <dbReference type="NCBI Taxonomy" id="2614639"/>
    <lineage>
        <taxon>Bacteria</taxon>
        <taxon>Bacillati</taxon>
        <taxon>Actinomycetota</taxon>
        <taxon>Actinomycetes</taxon>
        <taxon>Micrococcales</taxon>
        <taxon>Microbacteriaceae</taxon>
        <taxon>Microbacterium</taxon>
    </lineage>
</organism>